<reference evidence="3" key="1">
    <citation type="submission" date="2015-07" db="EMBL/GenBank/DDBJ databases">
        <title>Draft genome sequence of Streptomyces sp. CMAA 1322, a bacterium isolated from Caatinga biome, from dry forest semiarid of Brazil.</title>
        <authorList>
            <person name="Santos S.N."/>
            <person name="Gacesa R."/>
            <person name="Taketani R.G."/>
            <person name="Long P.F."/>
            <person name="Melo I.S."/>
        </authorList>
    </citation>
    <scope>NUCLEOTIDE SEQUENCE [LARGE SCALE GENOMIC DNA]</scope>
    <source>
        <strain evidence="3">CMAA 1322</strain>
    </source>
</reference>
<dbReference type="EMBL" id="LFXA01000018">
    <property type="protein sequence ID" value="KNB49389.1"/>
    <property type="molecule type" value="Genomic_DNA"/>
</dbReference>
<dbReference type="PATRIC" id="fig|1678637.3.peg.6280"/>
<protein>
    <submittedName>
        <fullName evidence="2">Uncharacterized protein</fullName>
    </submittedName>
</protein>
<accession>A0A0K9X7H2</accession>
<feature type="transmembrane region" description="Helical" evidence="1">
    <location>
        <begin position="122"/>
        <end position="141"/>
    </location>
</feature>
<evidence type="ECO:0000313" key="3">
    <source>
        <dbReference type="Proteomes" id="UP000037288"/>
    </source>
</evidence>
<evidence type="ECO:0000313" key="2">
    <source>
        <dbReference type="EMBL" id="KNB49389.1"/>
    </source>
</evidence>
<dbReference type="Proteomes" id="UP000037288">
    <property type="component" value="Unassembled WGS sequence"/>
</dbReference>
<gene>
    <name evidence="2" type="ORF">AC230_29470</name>
</gene>
<dbReference type="RefSeq" id="WP_049719341.1">
    <property type="nucleotide sequence ID" value="NZ_LFXA01000018.1"/>
</dbReference>
<keyword evidence="3" id="KW-1185">Reference proteome</keyword>
<dbReference type="OrthoDB" id="10010070at2"/>
<sequence length="149" mass="14783">MRHSLRRARLRARPTARATLAATATVLATTVSGALLLSAFTVQGPPDERAAAARCAAGAPGACVGGAPVGTDDRGYAAPTALPTDPSARTRYPITVAPLTAVRSSGGDTRPGHSGPPMDGDMAVGGGLVLLGSGLALAVLYRSRAEGGP</sequence>
<keyword evidence="1" id="KW-0812">Transmembrane</keyword>
<comment type="caution">
    <text evidence="2">The sequence shown here is derived from an EMBL/GenBank/DDBJ whole genome shotgun (WGS) entry which is preliminary data.</text>
</comment>
<keyword evidence="1" id="KW-1133">Transmembrane helix</keyword>
<keyword evidence="1" id="KW-0472">Membrane</keyword>
<proteinExistence type="predicted"/>
<organism evidence="2 3">
    <name type="scientific">Streptomyces caatingaensis</name>
    <dbReference type="NCBI Taxonomy" id="1678637"/>
    <lineage>
        <taxon>Bacteria</taxon>
        <taxon>Bacillati</taxon>
        <taxon>Actinomycetota</taxon>
        <taxon>Actinomycetes</taxon>
        <taxon>Kitasatosporales</taxon>
        <taxon>Streptomycetaceae</taxon>
        <taxon>Streptomyces</taxon>
    </lineage>
</organism>
<dbReference type="AlphaFoldDB" id="A0A0K9X7H2"/>
<evidence type="ECO:0000256" key="1">
    <source>
        <dbReference type="SAM" id="Phobius"/>
    </source>
</evidence>
<name>A0A0K9X7H2_9ACTN</name>